<sequence>MKTLVLTAAACALMAGAASAETVRLGTEGAYPPYNYIDDSGEVAGFERMLGDELCKRAELECEWVTNDWDSIIPNLLSGNYDAIIAGMSITPERAEKVDFSVNYTPPSYSSYAAMSEDADLTGGIVAAQSSTIQSQYVVDTGATLLEFPSFEDSLAAMLSGEADAVFADKDTLVPVVEEDPTVVWAGEDIALSVGIGMAFRKSDPDLRAKFDAGIEAMKADGTLNTMIKAYLGEDSPGF</sequence>
<feature type="chain" id="PRO_5010183251" evidence="2">
    <location>
        <begin position="21"/>
        <end position="239"/>
    </location>
</feature>
<reference evidence="4 5" key="1">
    <citation type="submission" date="2016-10" db="EMBL/GenBank/DDBJ databases">
        <authorList>
            <person name="de Groot N.N."/>
        </authorList>
    </citation>
    <scope>NUCLEOTIDE SEQUENCE [LARGE SCALE GENOMIC DNA]</scope>
    <source>
        <strain evidence="4 5">DSM 27375</strain>
    </source>
</reference>
<evidence type="ECO:0000256" key="1">
    <source>
        <dbReference type="ARBA" id="ARBA00022729"/>
    </source>
</evidence>
<proteinExistence type="predicted"/>
<dbReference type="Pfam" id="PF00497">
    <property type="entry name" value="SBP_bac_3"/>
    <property type="match status" value="1"/>
</dbReference>
<dbReference type="EMBL" id="FNBL01000002">
    <property type="protein sequence ID" value="SDF06778.1"/>
    <property type="molecule type" value="Genomic_DNA"/>
</dbReference>
<accession>A0A1G7I2G5</accession>
<dbReference type="PANTHER" id="PTHR35936:SF17">
    <property type="entry name" value="ARGININE-BINDING EXTRACELLULAR PROTEIN ARTP"/>
    <property type="match status" value="1"/>
</dbReference>
<dbReference type="OrthoDB" id="9807134at2"/>
<dbReference type="PANTHER" id="PTHR35936">
    <property type="entry name" value="MEMBRANE-BOUND LYTIC MUREIN TRANSGLYCOSYLASE F"/>
    <property type="match status" value="1"/>
</dbReference>
<evidence type="ECO:0000259" key="3">
    <source>
        <dbReference type="SMART" id="SM00062"/>
    </source>
</evidence>
<evidence type="ECO:0000313" key="5">
    <source>
        <dbReference type="Proteomes" id="UP000182284"/>
    </source>
</evidence>
<dbReference type="Proteomes" id="UP000182284">
    <property type="component" value="Unassembled WGS sequence"/>
</dbReference>
<dbReference type="SMART" id="SM00062">
    <property type="entry name" value="PBPb"/>
    <property type="match status" value="1"/>
</dbReference>
<name>A0A1G7I2G5_9RHOB</name>
<evidence type="ECO:0000313" key="4">
    <source>
        <dbReference type="EMBL" id="SDF06778.1"/>
    </source>
</evidence>
<gene>
    <name evidence="4" type="ORF">SAMN04488117_102167</name>
</gene>
<dbReference type="Gene3D" id="3.40.190.10">
    <property type="entry name" value="Periplasmic binding protein-like II"/>
    <property type="match status" value="2"/>
</dbReference>
<feature type="signal peptide" evidence="2">
    <location>
        <begin position="1"/>
        <end position="20"/>
    </location>
</feature>
<dbReference type="InterPro" id="IPR001638">
    <property type="entry name" value="Solute-binding_3/MltF_N"/>
</dbReference>
<keyword evidence="1 2" id="KW-0732">Signal</keyword>
<dbReference type="RefSeq" id="WP_074641829.1">
    <property type="nucleotide sequence ID" value="NZ_FNBL01000002.1"/>
</dbReference>
<dbReference type="SUPFAM" id="SSF53850">
    <property type="entry name" value="Periplasmic binding protein-like II"/>
    <property type="match status" value="1"/>
</dbReference>
<dbReference type="AlphaFoldDB" id="A0A1G7I2G5"/>
<organism evidence="4 5">
    <name type="scientific">Celeribacter baekdonensis</name>
    <dbReference type="NCBI Taxonomy" id="875171"/>
    <lineage>
        <taxon>Bacteria</taxon>
        <taxon>Pseudomonadati</taxon>
        <taxon>Pseudomonadota</taxon>
        <taxon>Alphaproteobacteria</taxon>
        <taxon>Rhodobacterales</taxon>
        <taxon>Roseobacteraceae</taxon>
        <taxon>Celeribacter</taxon>
    </lineage>
</organism>
<evidence type="ECO:0000256" key="2">
    <source>
        <dbReference type="SAM" id="SignalP"/>
    </source>
</evidence>
<feature type="domain" description="Solute-binding protein family 3/N-terminal" evidence="3">
    <location>
        <begin position="22"/>
        <end position="235"/>
    </location>
</feature>
<protein>
    <submittedName>
        <fullName evidence="4">Amino acid ABC transporter substrate-binding protein, PAAT family (TC 3.A.1.3.-)</fullName>
    </submittedName>
</protein>